<keyword evidence="4 8" id="KW-0812">Transmembrane</keyword>
<feature type="transmembrane region" description="Helical" evidence="8">
    <location>
        <begin position="46"/>
        <end position="66"/>
    </location>
</feature>
<feature type="transmembrane region" description="Helical" evidence="8">
    <location>
        <begin position="72"/>
        <end position="92"/>
    </location>
</feature>
<dbReference type="Proteomes" id="UP001500928">
    <property type="component" value="Unassembled WGS sequence"/>
</dbReference>
<feature type="domain" description="Bacterial sugar transferase" evidence="9">
    <location>
        <begin position="305"/>
        <end position="489"/>
    </location>
</feature>
<dbReference type="PANTHER" id="PTHR30576:SF10">
    <property type="entry name" value="SLL5057 PROTEIN"/>
    <property type="match status" value="1"/>
</dbReference>
<proteinExistence type="inferred from homology"/>
<dbReference type="InterPro" id="IPR003362">
    <property type="entry name" value="Bact_transf"/>
</dbReference>
<protein>
    <submittedName>
        <fullName evidence="10">Sugar transferase</fullName>
    </submittedName>
</protein>
<evidence type="ECO:0000313" key="11">
    <source>
        <dbReference type="Proteomes" id="UP001500928"/>
    </source>
</evidence>
<evidence type="ECO:0000256" key="3">
    <source>
        <dbReference type="ARBA" id="ARBA00022679"/>
    </source>
</evidence>
<comment type="similarity">
    <text evidence="2">Belongs to the bacterial sugar transferase family.</text>
</comment>
<keyword evidence="3 10" id="KW-0808">Transferase</keyword>
<dbReference type="RefSeq" id="WP_345422634.1">
    <property type="nucleotide sequence ID" value="NZ_BAABHO010000057.1"/>
</dbReference>
<dbReference type="PANTHER" id="PTHR30576">
    <property type="entry name" value="COLANIC BIOSYNTHESIS UDP-GLUCOSE LIPID CARRIER TRANSFERASE"/>
    <property type="match status" value="1"/>
</dbReference>
<dbReference type="NCBIfam" id="TIGR03025">
    <property type="entry name" value="EPS_sugtrans"/>
    <property type="match status" value="1"/>
</dbReference>
<evidence type="ECO:0000256" key="6">
    <source>
        <dbReference type="ARBA" id="ARBA00023136"/>
    </source>
</evidence>
<name>A0ABP9CFC7_9PSEU</name>
<comment type="caution">
    <text evidence="10">The sequence shown here is derived from an EMBL/GenBank/DDBJ whole genome shotgun (WGS) entry which is preliminary data.</text>
</comment>
<keyword evidence="6 8" id="KW-0472">Membrane</keyword>
<evidence type="ECO:0000256" key="8">
    <source>
        <dbReference type="SAM" id="Phobius"/>
    </source>
</evidence>
<gene>
    <name evidence="10" type="ORF">GCM10023200_51320</name>
</gene>
<evidence type="ECO:0000256" key="7">
    <source>
        <dbReference type="SAM" id="MobiDB-lite"/>
    </source>
</evidence>
<evidence type="ECO:0000259" key="9">
    <source>
        <dbReference type="Pfam" id="PF02397"/>
    </source>
</evidence>
<feature type="transmembrane region" description="Helical" evidence="8">
    <location>
        <begin position="104"/>
        <end position="128"/>
    </location>
</feature>
<organism evidence="10 11">
    <name type="scientific">Actinomycetospora chlora</name>
    <dbReference type="NCBI Taxonomy" id="663608"/>
    <lineage>
        <taxon>Bacteria</taxon>
        <taxon>Bacillati</taxon>
        <taxon>Actinomycetota</taxon>
        <taxon>Actinomycetes</taxon>
        <taxon>Pseudonocardiales</taxon>
        <taxon>Pseudonocardiaceae</taxon>
        <taxon>Actinomycetospora</taxon>
    </lineage>
</organism>
<dbReference type="Pfam" id="PF13727">
    <property type="entry name" value="CoA_binding_3"/>
    <property type="match status" value="1"/>
</dbReference>
<evidence type="ECO:0000313" key="10">
    <source>
        <dbReference type="EMBL" id="GAA4807434.1"/>
    </source>
</evidence>
<feature type="transmembrane region" description="Helical" evidence="8">
    <location>
        <begin position="311"/>
        <end position="331"/>
    </location>
</feature>
<dbReference type="InterPro" id="IPR017475">
    <property type="entry name" value="EPS_sugar_tfrase"/>
</dbReference>
<reference evidence="11" key="1">
    <citation type="journal article" date="2019" name="Int. J. Syst. Evol. Microbiol.">
        <title>The Global Catalogue of Microorganisms (GCM) 10K type strain sequencing project: providing services to taxonomists for standard genome sequencing and annotation.</title>
        <authorList>
            <consortium name="The Broad Institute Genomics Platform"/>
            <consortium name="The Broad Institute Genome Sequencing Center for Infectious Disease"/>
            <person name="Wu L."/>
            <person name="Ma J."/>
        </authorList>
    </citation>
    <scope>NUCLEOTIDE SEQUENCE [LARGE SCALE GENOMIC DNA]</scope>
    <source>
        <strain evidence="11">JCM 17979</strain>
    </source>
</reference>
<comment type="subcellular location">
    <subcellularLocation>
        <location evidence="1">Membrane</location>
        <topology evidence="1">Multi-pass membrane protein</topology>
    </subcellularLocation>
</comment>
<feature type="transmembrane region" description="Helical" evidence="8">
    <location>
        <begin position="134"/>
        <end position="154"/>
    </location>
</feature>
<dbReference type="GO" id="GO:0016740">
    <property type="term" value="F:transferase activity"/>
    <property type="evidence" value="ECO:0007669"/>
    <property type="project" value="UniProtKB-KW"/>
</dbReference>
<feature type="region of interest" description="Disordered" evidence="7">
    <location>
        <begin position="1"/>
        <end position="31"/>
    </location>
</feature>
<evidence type="ECO:0000256" key="5">
    <source>
        <dbReference type="ARBA" id="ARBA00022989"/>
    </source>
</evidence>
<dbReference type="EMBL" id="BAABHO010000057">
    <property type="protein sequence ID" value="GAA4807434.1"/>
    <property type="molecule type" value="Genomic_DNA"/>
</dbReference>
<evidence type="ECO:0000256" key="1">
    <source>
        <dbReference type="ARBA" id="ARBA00004141"/>
    </source>
</evidence>
<evidence type="ECO:0000256" key="4">
    <source>
        <dbReference type="ARBA" id="ARBA00022692"/>
    </source>
</evidence>
<evidence type="ECO:0000256" key="2">
    <source>
        <dbReference type="ARBA" id="ARBA00006464"/>
    </source>
</evidence>
<dbReference type="Pfam" id="PF02397">
    <property type="entry name" value="Bac_transf"/>
    <property type="match status" value="1"/>
</dbReference>
<keyword evidence="5 8" id="KW-1133">Transmembrane helix</keyword>
<accession>A0ABP9CFC7</accession>
<keyword evidence="11" id="KW-1185">Reference proteome</keyword>
<sequence>MSSEARVEVGGSRPAGAARPHLTVAPGVTSAPTGVRRHRTVLRCRAVALDVAAVAAVGAAALALTGPTPTTLVLAGATVVAELGGLAVARAWDPAAIGTGGAEFARLARGTVAATVAVALLALVLTAADPVGHAWALLVVPAAGVAAALGRLALRAVVARARRRGRWTAPVLAVGAPAAVADLVARTRRVPGHGWTVVAACTATGGGEGRTSEIAGVPVVGDLDAVASEVRRTGAEVVAVAPSPGWTPRRLHELAWRLEGLDVDLVVDPGLMEIAGPRLHVTPVDGLPLLRLRPPSFRGGPHAAKAVVDRVVAALALIVLAPVFAVVALLVRRDGGPVFYRQVRVGRDGRPFAMVKFRSMVVGAERLRPAGDHDGAGPLFKLHDDPRVTPIGRVLRRWSLDELPQLLNVLGGSMSLVGPRPPLPEEVGTYAEDARRRLLVRPGLTGLWQVSGRSDLSWEDTVRLDLRYVENWSPGLDLLILARTVTAVVGARGAY</sequence>